<evidence type="ECO:0000256" key="13">
    <source>
        <dbReference type="RuleBase" id="RU003357"/>
    </source>
</evidence>
<keyword evidence="10 12" id="KW-0472">Membrane</keyword>
<keyword evidence="4" id="KW-0410">Iron transport</keyword>
<keyword evidence="19" id="KW-1185">Reference proteome</keyword>
<dbReference type="SUPFAM" id="SSF56935">
    <property type="entry name" value="Porins"/>
    <property type="match status" value="1"/>
</dbReference>
<dbReference type="InterPro" id="IPR012910">
    <property type="entry name" value="Plug_dom"/>
</dbReference>
<accession>A0A3N0VG24</accession>
<evidence type="ECO:0000256" key="8">
    <source>
        <dbReference type="ARBA" id="ARBA00023065"/>
    </source>
</evidence>
<sequence>MKPIKTHPRLSPFSLTLLSLFSCAAQAEQAPVHQLDPVTVTATTPSTQNSLQDAREEVARTAGGAGVVEAADLRDQRAGTLADALSQATGVFAQSRFGSQEMRLSIRGSGLARTFHTRGITVLQDGVPLNLADGSGDFQSIDTLAADHIEVFRGANALQFGGSNLGGSVNFVTATGYTAGTEARLEGGSYGYRRAYLQSGAVAGNLDGFASLGYYGSDGFREHSEQREFRFTSNLGVRLDSGIENRSFLTVTRSDSELPGNLTKAQLEADPRQANNSNRDSQLDQRRDTKVVRLANKSVARTSDTTLTELAVYAARKDLDHPIFQQLLQENYDYGVSLRLIETAPLFGHANRLVVGVNPQYGYTRGDSYVNLAGTRTRGALTDRYRQEAANLIAYAENQFGLSRDLTLVTGAQAVSARRSNDDQFIAAGTLDGSYDRTYRGFSPKVGALYQLAPKTQVYGNVAGSFEPPSFSETTVTLPGDSTPNENEAQRAVTYELGSRSQGQVWGWDLSIYHARVRNELLIVAVETAPSSGVTTGVTTNADHTIHQGVEAGLRVRPLPWLTLRLNGLYNDFRYDGDAQYGDRRLPGVPQFQIKSELRGDFGKQFVALTTESSGDSPVDMQGALKADSYTLFGLKAGGELLPQLGWFLEARNLADEKYAATTGVIDSLRASNAAQFLPGEGRSLYAGLEWRL</sequence>
<evidence type="ECO:0000256" key="14">
    <source>
        <dbReference type="SAM" id="MobiDB-lite"/>
    </source>
</evidence>
<dbReference type="PANTHER" id="PTHR32552">
    <property type="entry name" value="FERRICHROME IRON RECEPTOR-RELATED"/>
    <property type="match status" value="1"/>
</dbReference>
<evidence type="ECO:0000256" key="15">
    <source>
        <dbReference type="SAM" id="SignalP"/>
    </source>
</evidence>
<dbReference type="GO" id="GO:0015344">
    <property type="term" value="F:siderophore uptake transmembrane transporter activity"/>
    <property type="evidence" value="ECO:0007669"/>
    <property type="project" value="TreeGrafter"/>
</dbReference>
<evidence type="ECO:0000259" key="16">
    <source>
        <dbReference type="Pfam" id="PF00593"/>
    </source>
</evidence>
<evidence type="ECO:0000256" key="9">
    <source>
        <dbReference type="ARBA" id="ARBA00023077"/>
    </source>
</evidence>
<evidence type="ECO:0000313" key="19">
    <source>
        <dbReference type="Proteomes" id="UP000282106"/>
    </source>
</evidence>
<dbReference type="InterPro" id="IPR000531">
    <property type="entry name" value="Beta-barrel_TonB"/>
</dbReference>
<evidence type="ECO:0000256" key="12">
    <source>
        <dbReference type="PROSITE-ProRule" id="PRU01360"/>
    </source>
</evidence>
<keyword evidence="18" id="KW-0675">Receptor</keyword>
<evidence type="ECO:0000256" key="10">
    <source>
        <dbReference type="ARBA" id="ARBA00023136"/>
    </source>
</evidence>
<dbReference type="Pfam" id="PF07715">
    <property type="entry name" value="Plug"/>
    <property type="match status" value="1"/>
</dbReference>
<feature type="signal peptide" evidence="15">
    <location>
        <begin position="1"/>
        <end position="27"/>
    </location>
</feature>
<dbReference type="PROSITE" id="PS52016">
    <property type="entry name" value="TONB_DEPENDENT_REC_3"/>
    <property type="match status" value="1"/>
</dbReference>
<feature type="region of interest" description="Disordered" evidence="14">
    <location>
        <begin position="268"/>
        <end position="288"/>
    </location>
</feature>
<dbReference type="Gene3D" id="2.170.130.10">
    <property type="entry name" value="TonB-dependent receptor, plug domain"/>
    <property type="match status" value="1"/>
</dbReference>
<evidence type="ECO:0000256" key="5">
    <source>
        <dbReference type="ARBA" id="ARBA00022692"/>
    </source>
</evidence>
<dbReference type="GO" id="GO:0009279">
    <property type="term" value="C:cell outer membrane"/>
    <property type="evidence" value="ECO:0007669"/>
    <property type="project" value="UniProtKB-SubCell"/>
</dbReference>
<reference evidence="18 19" key="1">
    <citation type="submission" date="2018-10" db="EMBL/GenBank/DDBJ databases">
        <authorList>
            <person name="Chen W.-M."/>
        </authorList>
    </citation>
    <scope>NUCLEOTIDE SEQUENCE [LARGE SCALE GENOMIC DNA]</scope>
    <source>
        <strain evidence="18 19">THS-13</strain>
    </source>
</reference>
<keyword evidence="5 12" id="KW-0812">Transmembrane</keyword>
<evidence type="ECO:0000256" key="3">
    <source>
        <dbReference type="ARBA" id="ARBA00022452"/>
    </source>
</evidence>
<dbReference type="RefSeq" id="WP_123210763.1">
    <property type="nucleotide sequence ID" value="NZ_RJVO01000002.1"/>
</dbReference>
<dbReference type="Proteomes" id="UP000282106">
    <property type="component" value="Unassembled WGS sequence"/>
</dbReference>
<dbReference type="InterPro" id="IPR037066">
    <property type="entry name" value="Plug_dom_sf"/>
</dbReference>
<dbReference type="InterPro" id="IPR036942">
    <property type="entry name" value="Beta-barrel_TonB_sf"/>
</dbReference>
<evidence type="ECO:0000256" key="1">
    <source>
        <dbReference type="ARBA" id="ARBA00004571"/>
    </source>
</evidence>
<dbReference type="InterPro" id="IPR039426">
    <property type="entry name" value="TonB-dep_rcpt-like"/>
</dbReference>
<evidence type="ECO:0000256" key="7">
    <source>
        <dbReference type="ARBA" id="ARBA00023004"/>
    </source>
</evidence>
<keyword evidence="2 12" id="KW-0813">Transport</keyword>
<keyword evidence="7" id="KW-0408">Iron</keyword>
<dbReference type="Gene3D" id="2.40.170.20">
    <property type="entry name" value="TonB-dependent receptor, beta-barrel domain"/>
    <property type="match status" value="1"/>
</dbReference>
<name>A0A3N0VG24_9GAMM</name>
<proteinExistence type="inferred from homology"/>
<dbReference type="InParanoid" id="A0A3N0VG24"/>
<dbReference type="EMBL" id="RJVO01000002">
    <property type="protein sequence ID" value="ROH91719.1"/>
    <property type="molecule type" value="Genomic_DNA"/>
</dbReference>
<evidence type="ECO:0000259" key="17">
    <source>
        <dbReference type="Pfam" id="PF07715"/>
    </source>
</evidence>
<comment type="similarity">
    <text evidence="12 13">Belongs to the TonB-dependent receptor family.</text>
</comment>
<feature type="chain" id="PRO_5018244584" evidence="15">
    <location>
        <begin position="28"/>
        <end position="693"/>
    </location>
</feature>
<evidence type="ECO:0000313" key="18">
    <source>
        <dbReference type="EMBL" id="ROH91719.1"/>
    </source>
</evidence>
<comment type="subcellular location">
    <subcellularLocation>
        <location evidence="1 12">Cell outer membrane</location>
        <topology evidence="1 12">Multi-pass membrane protein</topology>
    </subcellularLocation>
</comment>
<feature type="domain" description="TonB-dependent receptor-like beta-barrel" evidence="16">
    <location>
        <begin position="183"/>
        <end position="654"/>
    </location>
</feature>
<dbReference type="PROSITE" id="PS51257">
    <property type="entry name" value="PROKAR_LIPOPROTEIN"/>
    <property type="match status" value="1"/>
</dbReference>
<comment type="caution">
    <text evidence="18">The sequence shown here is derived from an EMBL/GenBank/DDBJ whole genome shotgun (WGS) entry which is preliminary data.</text>
</comment>
<evidence type="ECO:0000256" key="6">
    <source>
        <dbReference type="ARBA" id="ARBA00022729"/>
    </source>
</evidence>
<evidence type="ECO:0000256" key="11">
    <source>
        <dbReference type="ARBA" id="ARBA00023237"/>
    </source>
</evidence>
<keyword evidence="11 12" id="KW-0998">Cell outer membrane</keyword>
<keyword evidence="9 13" id="KW-0798">TonB box</keyword>
<dbReference type="AlphaFoldDB" id="A0A3N0VG24"/>
<keyword evidence="6 15" id="KW-0732">Signal</keyword>
<feature type="domain" description="TonB-dependent receptor plug" evidence="17">
    <location>
        <begin position="60"/>
        <end position="167"/>
    </location>
</feature>
<organism evidence="18 19">
    <name type="scientific">Stagnimonas aquatica</name>
    <dbReference type="NCBI Taxonomy" id="2689987"/>
    <lineage>
        <taxon>Bacteria</taxon>
        <taxon>Pseudomonadati</taxon>
        <taxon>Pseudomonadota</taxon>
        <taxon>Gammaproteobacteria</taxon>
        <taxon>Nevskiales</taxon>
        <taxon>Nevskiaceae</taxon>
        <taxon>Stagnimonas</taxon>
    </lineage>
</organism>
<evidence type="ECO:0000256" key="2">
    <source>
        <dbReference type="ARBA" id="ARBA00022448"/>
    </source>
</evidence>
<gene>
    <name evidence="18" type="ORF">ED208_04855</name>
</gene>
<evidence type="ECO:0000256" key="4">
    <source>
        <dbReference type="ARBA" id="ARBA00022496"/>
    </source>
</evidence>
<dbReference type="PANTHER" id="PTHR32552:SF68">
    <property type="entry name" value="FERRICHROME OUTER MEMBRANE TRANSPORTER_PHAGE RECEPTOR"/>
    <property type="match status" value="1"/>
</dbReference>
<protein>
    <submittedName>
        <fullName evidence="18">TonB-dependent receptor</fullName>
    </submittedName>
</protein>
<keyword evidence="8" id="KW-0406">Ion transport</keyword>
<dbReference type="Pfam" id="PF00593">
    <property type="entry name" value="TonB_dep_Rec_b-barrel"/>
    <property type="match status" value="1"/>
</dbReference>
<keyword evidence="3 12" id="KW-1134">Transmembrane beta strand</keyword>